<feature type="compositionally biased region" description="Basic and acidic residues" evidence="3">
    <location>
        <begin position="293"/>
        <end position="305"/>
    </location>
</feature>
<accession>A0A6G1SBD6</accession>
<evidence type="ECO:0000256" key="1">
    <source>
        <dbReference type="ARBA" id="ARBA00004123"/>
    </source>
</evidence>
<dbReference type="PANTHER" id="PTHR23138:SF142">
    <property type="entry name" value="RAN-BINDING PROTEIN 3B-RELATED"/>
    <property type="match status" value="1"/>
</dbReference>
<dbReference type="GO" id="GO:0005634">
    <property type="term" value="C:nucleus"/>
    <property type="evidence" value="ECO:0007669"/>
    <property type="project" value="UniProtKB-SubCell"/>
</dbReference>
<name>A0A6G1SBD6_9ACAR</name>
<dbReference type="SMART" id="SM00160">
    <property type="entry name" value="RanBD"/>
    <property type="match status" value="1"/>
</dbReference>
<dbReference type="AlphaFoldDB" id="A0A6G1SBD6"/>
<evidence type="ECO:0000313" key="5">
    <source>
        <dbReference type="EMBL" id="MDE47262.1"/>
    </source>
</evidence>
<feature type="region of interest" description="Disordered" evidence="3">
    <location>
        <begin position="293"/>
        <end position="360"/>
    </location>
</feature>
<dbReference type="EMBL" id="GGYP01002491">
    <property type="protein sequence ID" value="MDE47262.1"/>
    <property type="molecule type" value="Transcribed_RNA"/>
</dbReference>
<feature type="domain" description="RanBD1" evidence="4">
    <location>
        <begin position="75"/>
        <end position="157"/>
    </location>
</feature>
<protein>
    <submittedName>
        <fullName evidence="5">Ran-binding protein 3</fullName>
    </submittedName>
</protein>
<dbReference type="InterPro" id="IPR000156">
    <property type="entry name" value="Ran_bind_dom"/>
</dbReference>
<dbReference type="PROSITE" id="PS50196">
    <property type="entry name" value="RANBD1"/>
    <property type="match status" value="1"/>
</dbReference>
<reference evidence="5" key="1">
    <citation type="submission" date="2018-10" db="EMBL/GenBank/DDBJ databases">
        <title>Transcriptome assembly of Aceria tosichella (Wheat curl mite) Type 2.</title>
        <authorList>
            <person name="Scully E.D."/>
            <person name="Geib S.M."/>
            <person name="Palmer N.A."/>
            <person name="Gupta A.K."/>
            <person name="Sarath G."/>
            <person name="Tatineni S."/>
        </authorList>
    </citation>
    <scope>NUCLEOTIDE SEQUENCE</scope>
    <source>
        <strain evidence="5">LincolnNE</strain>
    </source>
</reference>
<dbReference type="InterPro" id="IPR011993">
    <property type="entry name" value="PH-like_dom_sf"/>
</dbReference>
<dbReference type="InterPro" id="IPR045255">
    <property type="entry name" value="RanBP1-like"/>
</dbReference>
<comment type="subcellular location">
    <subcellularLocation>
        <location evidence="1">Nucleus</location>
    </subcellularLocation>
</comment>
<feature type="compositionally biased region" description="Basic and acidic residues" evidence="3">
    <location>
        <begin position="317"/>
        <end position="360"/>
    </location>
</feature>
<organism evidence="5">
    <name type="scientific">Aceria tosichella</name>
    <name type="common">wheat curl mite</name>
    <dbReference type="NCBI Taxonomy" id="561515"/>
    <lineage>
        <taxon>Eukaryota</taxon>
        <taxon>Metazoa</taxon>
        <taxon>Ecdysozoa</taxon>
        <taxon>Arthropoda</taxon>
        <taxon>Chelicerata</taxon>
        <taxon>Arachnida</taxon>
        <taxon>Acari</taxon>
        <taxon>Acariformes</taxon>
        <taxon>Trombidiformes</taxon>
        <taxon>Prostigmata</taxon>
        <taxon>Eupodina</taxon>
        <taxon>Eriophyoidea</taxon>
        <taxon>Eriophyidae</taxon>
        <taxon>Eriophyinae</taxon>
        <taxon>Aceriini</taxon>
        <taxon>Aceria</taxon>
    </lineage>
</organism>
<sequence>MNRAPVLKGSGLTPIDDEPVHVFGRNLESRIVEVRGDEDNNKQENEGRGEDDDKRSDDNKRKDDDDKREGASKQEEDDVETIKKRKFEAITGEENEETVFHGEFKLFVWDRSSSNWIEKGRGQLKLNDHLSEKRSRLIMRAGGTFRIILNVAIRHSLFKVISNTKTSIRFTDSQNVWAASGSNAKQLGDLLNDRIAEAAELAETDTKGLAETKEVTATTNEVAETKQVADTKEVVDAKEVVNTKEVADTEKAADTKELAGTEGVADTQAVADNIQVAATGEVTDTKKVAATDEEKVAETTREVVDASKVSDTTEAPATEKEPDTVETPDSAKEVTKTIDRDEEIHHKGNDETKRLKLSSD</sequence>
<dbReference type="Gene3D" id="2.30.29.30">
    <property type="entry name" value="Pleckstrin-homology domain (PH domain)/Phosphotyrosine-binding domain (PTB)"/>
    <property type="match status" value="1"/>
</dbReference>
<feature type="compositionally biased region" description="Basic and acidic residues" evidence="3">
    <location>
        <begin position="27"/>
        <end position="74"/>
    </location>
</feature>
<dbReference type="SUPFAM" id="SSF50729">
    <property type="entry name" value="PH domain-like"/>
    <property type="match status" value="1"/>
</dbReference>
<evidence type="ECO:0000256" key="2">
    <source>
        <dbReference type="ARBA" id="ARBA00023242"/>
    </source>
</evidence>
<proteinExistence type="predicted"/>
<evidence type="ECO:0000259" key="4">
    <source>
        <dbReference type="PROSITE" id="PS50196"/>
    </source>
</evidence>
<keyword evidence="2" id="KW-0539">Nucleus</keyword>
<evidence type="ECO:0000256" key="3">
    <source>
        <dbReference type="SAM" id="MobiDB-lite"/>
    </source>
</evidence>
<feature type="region of interest" description="Disordered" evidence="3">
    <location>
        <begin position="1"/>
        <end position="81"/>
    </location>
</feature>
<dbReference type="PANTHER" id="PTHR23138">
    <property type="entry name" value="RAN BINDING PROTEIN"/>
    <property type="match status" value="1"/>
</dbReference>
<dbReference type="Pfam" id="PF00638">
    <property type="entry name" value="Ran_BP1"/>
    <property type="match status" value="1"/>
</dbReference>
<gene>
    <name evidence="5" type="primary">Ranbp3_1</name>
    <name evidence="5" type="ORF">g.8919</name>
</gene>